<dbReference type="OrthoDB" id="9779128at2"/>
<dbReference type="AlphaFoldDB" id="A0A1G1SV98"/>
<protein>
    <recommendedName>
        <fullName evidence="3">Probable endolytic peptidoglycan transglycosylase RlpA</fullName>
        <ecNumber evidence="3">4.2.2.-</ecNumber>
    </recommendedName>
</protein>
<sequence length="135" mass="14184">MHGAPWARRAALAGALVAGLLATGCGSSRPGFTQTGQGSYYANKFRGRPTASGAPYRPSQMTAAHNTLPFGTRIRVTNVRNGRSVKVTVNDRGPHVAGRIVDVSGKAARRLDLVRAGVVPVRLEVIRAAPRGGSR</sequence>
<dbReference type="GO" id="GO:0008932">
    <property type="term" value="F:lytic endotransglycosylase activity"/>
    <property type="evidence" value="ECO:0007669"/>
    <property type="project" value="UniProtKB-UniRule"/>
</dbReference>
<evidence type="ECO:0000313" key="7">
    <source>
        <dbReference type="Proteomes" id="UP000177506"/>
    </source>
</evidence>
<dbReference type="EMBL" id="MDZA01000428">
    <property type="protein sequence ID" value="OGX82562.1"/>
    <property type="molecule type" value="Genomic_DNA"/>
</dbReference>
<keyword evidence="7" id="KW-1185">Reference proteome</keyword>
<dbReference type="HAMAP" id="MF_02071">
    <property type="entry name" value="RlpA"/>
    <property type="match status" value="1"/>
</dbReference>
<dbReference type="InterPro" id="IPR009009">
    <property type="entry name" value="RlpA-like_DPBB"/>
</dbReference>
<evidence type="ECO:0000259" key="5">
    <source>
        <dbReference type="Pfam" id="PF03330"/>
    </source>
</evidence>
<dbReference type="Pfam" id="PF03330">
    <property type="entry name" value="DPBB_1"/>
    <property type="match status" value="1"/>
</dbReference>
<dbReference type="Proteomes" id="UP000177506">
    <property type="component" value="Unassembled WGS sequence"/>
</dbReference>
<keyword evidence="1 3" id="KW-0456">Lyase</keyword>
<dbReference type="PANTHER" id="PTHR34183:SF8">
    <property type="entry name" value="ENDOLYTIC PEPTIDOGLYCAN TRANSGLYCOSYLASE RLPA-RELATED"/>
    <property type="match status" value="1"/>
</dbReference>
<dbReference type="InterPro" id="IPR034718">
    <property type="entry name" value="RlpA"/>
</dbReference>
<comment type="function">
    <text evidence="3">Lytic transglycosylase with a strong preference for naked glycan strands that lack stem peptides.</text>
</comment>
<dbReference type="CDD" id="cd22268">
    <property type="entry name" value="DPBB_RlpA-like"/>
    <property type="match status" value="1"/>
</dbReference>
<dbReference type="PANTHER" id="PTHR34183">
    <property type="entry name" value="ENDOLYTIC PEPTIDOGLYCAN TRANSGLYCOSYLASE RLPA"/>
    <property type="match status" value="1"/>
</dbReference>
<gene>
    <name evidence="3" type="primary">rlpA</name>
    <name evidence="6" type="ORF">BEN49_13530</name>
</gene>
<evidence type="ECO:0000256" key="3">
    <source>
        <dbReference type="HAMAP-Rule" id="MF_02071"/>
    </source>
</evidence>
<accession>A0A1G1SV98</accession>
<reference evidence="6 7" key="1">
    <citation type="submission" date="2016-08" db="EMBL/GenBank/DDBJ databases">
        <title>Hymenobacter coccineus sp. nov., Hymenobacter lapidarius sp. nov. and Hymenobacter glacialis sp. nov., isolated from Antarctic soil.</title>
        <authorList>
            <person name="Sedlacek I."/>
            <person name="Kralova S."/>
            <person name="Kyrova K."/>
            <person name="Maslanova I."/>
            <person name="Stankova E."/>
            <person name="Vrbovska V."/>
            <person name="Nemec M."/>
            <person name="Bartak M."/>
            <person name="Svec P."/>
            <person name="Busse H.-J."/>
            <person name="Pantucek R."/>
        </authorList>
    </citation>
    <scope>NUCLEOTIDE SEQUENCE [LARGE SCALE GENOMIC DNA]</scope>
    <source>
        <strain evidence="6 7">CCM 8649</strain>
    </source>
</reference>
<evidence type="ECO:0000313" key="6">
    <source>
        <dbReference type="EMBL" id="OGX82562.1"/>
    </source>
</evidence>
<keyword evidence="2 3" id="KW-0961">Cell wall biogenesis/degradation</keyword>
<dbReference type="EC" id="4.2.2.-" evidence="3"/>
<dbReference type="InterPro" id="IPR036908">
    <property type="entry name" value="RlpA-like_sf"/>
</dbReference>
<dbReference type="SUPFAM" id="SSF50685">
    <property type="entry name" value="Barwin-like endoglucanases"/>
    <property type="match status" value="1"/>
</dbReference>
<dbReference type="GO" id="GO:0000270">
    <property type="term" value="P:peptidoglycan metabolic process"/>
    <property type="evidence" value="ECO:0007669"/>
    <property type="project" value="UniProtKB-UniRule"/>
</dbReference>
<dbReference type="InterPro" id="IPR012997">
    <property type="entry name" value="RplA"/>
</dbReference>
<evidence type="ECO:0000256" key="1">
    <source>
        <dbReference type="ARBA" id="ARBA00023239"/>
    </source>
</evidence>
<name>A0A1G1SV98_9BACT</name>
<comment type="similarity">
    <text evidence="3 4">Belongs to the RlpA family.</text>
</comment>
<evidence type="ECO:0000256" key="4">
    <source>
        <dbReference type="RuleBase" id="RU003495"/>
    </source>
</evidence>
<dbReference type="NCBIfam" id="TIGR00413">
    <property type="entry name" value="rlpA"/>
    <property type="match status" value="1"/>
</dbReference>
<evidence type="ECO:0000256" key="2">
    <source>
        <dbReference type="ARBA" id="ARBA00023316"/>
    </source>
</evidence>
<proteinExistence type="inferred from homology"/>
<feature type="domain" description="RlpA-like protein double-psi beta-barrel" evidence="5">
    <location>
        <begin position="33"/>
        <end position="122"/>
    </location>
</feature>
<comment type="caution">
    <text evidence="6">The sequence shown here is derived from an EMBL/GenBank/DDBJ whole genome shotgun (WGS) entry which is preliminary data.</text>
</comment>
<dbReference type="Gene3D" id="2.40.40.10">
    <property type="entry name" value="RlpA-like domain"/>
    <property type="match status" value="1"/>
</dbReference>
<dbReference type="GO" id="GO:0071555">
    <property type="term" value="P:cell wall organization"/>
    <property type="evidence" value="ECO:0007669"/>
    <property type="project" value="UniProtKB-KW"/>
</dbReference>
<organism evidence="6 7">
    <name type="scientific">Hymenobacter coccineus</name>
    <dbReference type="NCBI Taxonomy" id="1908235"/>
    <lineage>
        <taxon>Bacteria</taxon>
        <taxon>Pseudomonadati</taxon>
        <taxon>Bacteroidota</taxon>
        <taxon>Cytophagia</taxon>
        <taxon>Cytophagales</taxon>
        <taxon>Hymenobacteraceae</taxon>
        <taxon>Hymenobacter</taxon>
    </lineage>
</organism>